<dbReference type="AlphaFoldDB" id="A0A3S5BTL4"/>
<organism evidence="2 3">
    <name type="scientific">Protopolystoma xenopodis</name>
    <dbReference type="NCBI Taxonomy" id="117903"/>
    <lineage>
        <taxon>Eukaryota</taxon>
        <taxon>Metazoa</taxon>
        <taxon>Spiralia</taxon>
        <taxon>Lophotrochozoa</taxon>
        <taxon>Platyhelminthes</taxon>
        <taxon>Monogenea</taxon>
        <taxon>Polyopisthocotylea</taxon>
        <taxon>Polystomatidea</taxon>
        <taxon>Polystomatidae</taxon>
        <taxon>Protopolystoma</taxon>
    </lineage>
</organism>
<comment type="caution">
    <text evidence="2">The sequence shown here is derived from an EMBL/GenBank/DDBJ whole genome shotgun (WGS) entry which is preliminary data.</text>
</comment>
<gene>
    <name evidence="2" type="ORF">PXEA_LOCUS32755</name>
</gene>
<protein>
    <submittedName>
        <fullName evidence="2">Uncharacterized protein</fullName>
    </submittedName>
</protein>
<evidence type="ECO:0000313" key="3">
    <source>
        <dbReference type="Proteomes" id="UP000784294"/>
    </source>
</evidence>
<proteinExistence type="predicted"/>
<dbReference type="EMBL" id="CAAALY010260815">
    <property type="protein sequence ID" value="VEL39315.1"/>
    <property type="molecule type" value="Genomic_DNA"/>
</dbReference>
<sequence>MHCDMNLASSSSSAQGQSRAPLFTESSDEASGDGHTRRPSPWRTWYPLAAQTVFSLFDHLSLWLAGERARRIDTMLAARKRQPHNQPFGQRPANSSAQQPEPKEISEAGKTGLGLQYNEIDPSSSGEIDQRISSSFTSGELKVPLTILSQEIHQNPVSLNNYKYW</sequence>
<reference evidence="2" key="1">
    <citation type="submission" date="2018-11" db="EMBL/GenBank/DDBJ databases">
        <authorList>
            <consortium name="Pathogen Informatics"/>
        </authorList>
    </citation>
    <scope>NUCLEOTIDE SEQUENCE</scope>
</reference>
<feature type="compositionally biased region" description="Polar residues" evidence="1">
    <location>
        <begin position="84"/>
        <end position="99"/>
    </location>
</feature>
<name>A0A3S5BTL4_9PLAT</name>
<feature type="region of interest" description="Disordered" evidence="1">
    <location>
        <begin position="76"/>
        <end position="112"/>
    </location>
</feature>
<dbReference type="Proteomes" id="UP000784294">
    <property type="component" value="Unassembled WGS sequence"/>
</dbReference>
<feature type="region of interest" description="Disordered" evidence="1">
    <location>
        <begin position="1"/>
        <end position="42"/>
    </location>
</feature>
<feature type="compositionally biased region" description="Low complexity" evidence="1">
    <location>
        <begin position="8"/>
        <end position="18"/>
    </location>
</feature>
<evidence type="ECO:0000313" key="2">
    <source>
        <dbReference type="EMBL" id="VEL39315.1"/>
    </source>
</evidence>
<evidence type="ECO:0000256" key="1">
    <source>
        <dbReference type="SAM" id="MobiDB-lite"/>
    </source>
</evidence>
<keyword evidence="3" id="KW-1185">Reference proteome</keyword>
<accession>A0A3S5BTL4</accession>